<keyword evidence="5" id="KW-0732">Signal</keyword>
<dbReference type="PROSITE" id="PS50109">
    <property type="entry name" value="HIS_KIN"/>
    <property type="match status" value="1"/>
</dbReference>
<proteinExistence type="predicted"/>
<evidence type="ECO:0000259" key="6">
    <source>
        <dbReference type="PROSITE" id="PS50109"/>
    </source>
</evidence>
<evidence type="ECO:0000256" key="1">
    <source>
        <dbReference type="ARBA" id="ARBA00022679"/>
    </source>
</evidence>
<feature type="transmembrane region" description="Helical" evidence="4">
    <location>
        <begin position="337"/>
        <end position="356"/>
    </location>
</feature>
<keyword evidence="8" id="KW-1185">Reference proteome</keyword>
<dbReference type="SUPFAM" id="SSF55874">
    <property type="entry name" value="ATPase domain of HSP90 chaperone/DNA topoisomerase II/histidine kinase"/>
    <property type="match status" value="1"/>
</dbReference>
<dbReference type="InterPro" id="IPR011623">
    <property type="entry name" value="7TMR_DISM_rcpt_extracell_dom1"/>
</dbReference>
<dbReference type="InterPro" id="IPR011712">
    <property type="entry name" value="Sig_transdc_His_kin_sub3_dim/P"/>
</dbReference>
<evidence type="ECO:0000256" key="5">
    <source>
        <dbReference type="SAM" id="SignalP"/>
    </source>
</evidence>
<dbReference type="PANTHER" id="PTHR24421">
    <property type="entry name" value="NITRATE/NITRITE SENSOR PROTEIN NARX-RELATED"/>
    <property type="match status" value="1"/>
</dbReference>
<dbReference type="Pfam" id="PF07696">
    <property type="entry name" value="7TMR-DISMED2"/>
    <property type="match status" value="1"/>
</dbReference>
<dbReference type="EMBL" id="FNAN01000036">
    <property type="protein sequence ID" value="SDH40457.1"/>
    <property type="molecule type" value="Genomic_DNA"/>
</dbReference>
<feature type="transmembrane region" description="Helical" evidence="4">
    <location>
        <begin position="218"/>
        <end position="235"/>
    </location>
</feature>
<evidence type="ECO:0000256" key="2">
    <source>
        <dbReference type="ARBA" id="ARBA00022777"/>
    </source>
</evidence>
<feature type="transmembrane region" description="Helical" evidence="4">
    <location>
        <begin position="255"/>
        <end position="272"/>
    </location>
</feature>
<dbReference type="InterPro" id="IPR003594">
    <property type="entry name" value="HATPase_dom"/>
</dbReference>
<dbReference type="Proteomes" id="UP000198748">
    <property type="component" value="Unassembled WGS sequence"/>
</dbReference>
<feature type="transmembrane region" description="Helical" evidence="4">
    <location>
        <begin position="371"/>
        <end position="388"/>
    </location>
</feature>
<evidence type="ECO:0000313" key="7">
    <source>
        <dbReference type="EMBL" id="SDH40457.1"/>
    </source>
</evidence>
<dbReference type="Pfam" id="PF02518">
    <property type="entry name" value="HATPase_c"/>
    <property type="match status" value="1"/>
</dbReference>
<dbReference type="SMART" id="SM00387">
    <property type="entry name" value="HATPase_c"/>
    <property type="match status" value="1"/>
</dbReference>
<gene>
    <name evidence="7" type="ORF">SAMN04487996_1364</name>
</gene>
<keyword evidence="4" id="KW-1133">Transmembrane helix</keyword>
<dbReference type="GO" id="GO:0000155">
    <property type="term" value="F:phosphorelay sensor kinase activity"/>
    <property type="evidence" value="ECO:0007669"/>
    <property type="project" value="InterPro"/>
</dbReference>
<keyword evidence="4" id="KW-0812">Transmembrane</keyword>
<feature type="chain" id="PRO_5011666842" evidence="5">
    <location>
        <begin position="22"/>
        <end position="618"/>
    </location>
</feature>
<dbReference type="Pfam" id="PF07695">
    <property type="entry name" value="7TMR-DISM_7TM"/>
    <property type="match status" value="1"/>
</dbReference>
<feature type="transmembrane region" description="Helical" evidence="4">
    <location>
        <begin position="284"/>
        <end position="306"/>
    </location>
</feature>
<dbReference type="InterPro" id="IPR036890">
    <property type="entry name" value="HATPase_C_sf"/>
</dbReference>
<keyword evidence="4" id="KW-0472">Membrane</keyword>
<keyword evidence="2 7" id="KW-0418">Kinase</keyword>
<keyword evidence="1" id="KW-0808">Transferase</keyword>
<feature type="signal peptide" evidence="5">
    <location>
        <begin position="1"/>
        <end position="21"/>
    </location>
</feature>
<organism evidence="7 8">
    <name type="scientific">Dyadobacter soli</name>
    <dbReference type="NCBI Taxonomy" id="659014"/>
    <lineage>
        <taxon>Bacteria</taxon>
        <taxon>Pseudomonadati</taxon>
        <taxon>Bacteroidota</taxon>
        <taxon>Cytophagia</taxon>
        <taxon>Cytophagales</taxon>
        <taxon>Spirosomataceae</taxon>
        <taxon>Dyadobacter</taxon>
    </lineage>
</organism>
<evidence type="ECO:0000256" key="4">
    <source>
        <dbReference type="SAM" id="Phobius"/>
    </source>
</evidence>
<sequence length="618" mass="69894">MLPARRFVVILYLLSSLAVMGQATEPPVIQLDYGHSNYIVGRNVLVLEDSANALRIDDVENTPEAFRPITQPTLNVGPRASTFWLKLRIVSKTQQEWFLHVRAPFLKQVDLFTVTWPSYDRKEVGIAEVGSALPYHDRPVLVNQTILPLHLVTQDTATIYLRVRSNSIIRIPLEISTLQHIYENSQENDIAHGFYFGLIAALIIYNLFVFISIRERTYLYYVFYIFFVALNISYIKGHFLQFIVPHFPQANHSNYTGSLAFIFALLFTNSFLNTGYYCPRLKKLGLLIIVSCVSIIVLSLSGHLLLGFKLNWVTVGLFLIYSNLTGYVVLRQGFKPARYYLMGFTILLVGIFIFMMKDMAMLPENWFTEGAYQIGSALEAIILSFALANKLNTYKREKEVTQAEALAQATLFSQQLIGSQESERKRVAAELHDSLGQSLGMVKNKVLMIKRDTGKPELHDKQLRDLEEMVTEAIQEVRNISYNLRPLHLELLGITQSLHSLLEDVIETGLIEVETDIQNFDNLLSKSNEMNVFRIVQECFNNILKHAQATAAQIRISTENAMITIRIADNGVGIAPAAMEKGGFGMIGIRERLNILNGRIEILGNNPSGTIITIQIPL</sequence>
<dbReference type="CDD" id="cd16917">
    <property type="entry name" value="HATPase_UhpB-NarQ-NarX-like"/>
    <property type="match status" value="1"/>
</dbReference>
<dbReference type="Gene3D" id="2.60.40.2380">
    <property type="match status" value="1"/>
</dbReference>
<dbReference type="GO" id="GO:0046983">
    <property type="term" value="F:protein dimerization activity"/>
    <property type="evidence" value="ECO:0007669"/>
    <property type="project" value="InterPro"/>
</dbReference>
<dbReference type="OrthoDB" id="613787at2"/>
<dbReference type="Gene3D" id="1.20.5.1930">
    <property type="match status" value="1"/>
</dbReference>
<dbReference type="Pfam" id="PF07730">
    <property type="entry name" value="HisKA_3"/>
    <property type="match status" value="1"/>
</dbReference>
<evidence type="ECO:0000256" key="3">
    <source>
        <dbReference type="ARBA" id="ARBA00023012"/>
    </source>
</evidence>
<reference evidence="8" key="1">
    <citation type="submission" date="2016-10" db="EMBL/GenBank/DDBJ databases">
        <authorList>
            <person name="Varghese N."/>
            <person name="Submissions S."/>
        </authorList>
    </citation>
    <scope>NUCLEOTIDE SEQUENCE [LARGE SCALE GENOMIC DNA]</scope>
    <source>
        <strain evidence="8">DSM 25329</strain>
    </source>
</reference>
<dbReference type="AlphaFoldDB" id="A0A1G8C4P7"/>
<feature type="domain" description="Histidine kinase" evidence="6">
    <location>
        <begin position="426"/>
        <end position="618"/>
    </location>
</feature>
<name>A0A1G8C4P7_9BACT</name>
<dbReference type="STRING" id="659014.SAMN04487996_1364"/>
<evidence type="ECO:0000313" key="8">
    <source>
        <dbReference type="Proteomes" id="UP000198748"/>
    </source>
</evidence>
<accession>A0A1G8C4P7</accession>
<protein>
    <submittedName>
        <fullName evidence="7">Signal transduction histidine kinase</fullName>
    </submittedName>
</protein>
<feature type="transmembrane region" description="Helical" evidence="4">
    <location>
        <begin position="193"/>
        <end position="211"/>
    </location>
</feature>
<feature type="transmembrane region" description="Helical" evidence="4">
    <location>
        <begin position="312"/>
        <end position="330"/>
    </location>
</feature>
<dbReference type="InterPro" id="IPR011622">
    <property type="entry name" value="7TMR_DISM_rcpt_extracell_dom2"/>
</dbReference>
<dbReference type="Gene3D" id="3.30.565.10">
    <property type="entry name" value="Histidine kinase-like ATPase, C-terminal domain"/>
    <property type="match status" value="1"/>
</dbReference>
<dbReference type="GO" id="GO:0016020">
    <property type="term" value="C:membrane"/>
    <property type="evidence" value="ECO:0007669"/>
    <property type="project" value="InterPro"/>
</dbReference>
<dbReference type="InterPro" id="IPR050482">
    <property type="entry name" value="Sensor_HK_TwoCompSys"/>
</dbReference>
<keyword evidence="3" id="KW-0902">Two-component regulatory system</keyword>
<dbReference type="InterPro" id="IPR005467">
    <property type="entry name" value="His_kinase_dom"/>
</dbReference>